<dbReference type="Proteomes" id="UP001152561">
    <property type="component" value="Unassembled WGS sequence"/>
</dbReference>
<keyword evidence="2" id="KW-1185">Reference proteome</keyword>
<dbReference type="AlphaFoldDB" id="A0A9Q1MKR0"/>
<proteinExistence type="predicted"/>
<reference evidence="2" key="1">
    <citation type="journal article" date="2023" name="Proc. Natl. Acad. Sci. U.S.A.">
        <title>Genomic and structural basis for evolution of tropane alkaloid biosynthesis.</title>
        <authorList>
            <person name="Wanga Y.-J."/>
            <person name="Taina T."/>
            <person name="Yua J.-Y."/>
            <person name="Lia J."/>
            <person name="Xua B."/>
            <person name="Chenc J."/>
            <person name="D'Auriad J.C."/>
            <person name="Huanga J.-P."/>
            <person name="Huanga S.-X."/>
        </authorList>
    </citation>
    <scope>NUCLEOTIDE SEQUENCE [LARGE SCALE GENOMIC DNA]</scope>
    <source>
        <strain evidence="2">cv. KIB-2019</strain>
    </source>
</reference>
<accession>A0A9Q1MKR0</accession>
<name>A0A9Q1MKR0_9SOLA</name>
<dbReference type="EMBL" id="JAJAGQ010000005">
    <property type="protein sequence ID" value="KAJ8562765.1"/>
    <property type="molecule type" value="Genomic_DNA"/>
</dbReference>
<sequence length="71" mass="7877">MPSFFTVRGQTEAFLRPESGAPLTVNQQVVCGAVAGIAVSFLACPNADMDTSLNWKETKKRKRRQIKDVHQ</sequence>
<dbReference type="OrthoDB" id="14252at2759"/>
<organism evidence="1 2">
    <name type="scientific">Anisodus acutangulus</name>
    <dbReference type="NCBI Taxonomy" id="402998"/>
    <lineage>
        <taxon>Eukaryota</taxon>
        <taxon>Viridiplantae</taxon>
        <taxon>Streptophyta</taxon>
        <taxon>Embryophyta</taxon>
        <taxon>Tracheophyta</taxon>
        <taxon>Spermatophyta</taxon>
        <taxon>Magnoliopsida</taxon>
        <taxon>eudicotyledons</taxon>
        <taxon>Gunneridae</taxon>
        <taxon>Pentapetalae</taxon>
        <taxon>asterids</taxon>
        <taxon>lamiids</taxon>
        <taxon>Solanales</taxon>
        <taxon>Solanaceae</taxon>
        <taxon>Solanoideae</taxon>
        <taxon>Hyoscyameae</taxon>
        <taxon>Anisodus</taxon>
    </lineage>
</organism>
<evidence type="ECO:0000313" key="2">
    <source>
        <dbReference type="Proteomes" id="UP001152561"/>
    </source>
</evidence>
<gene>
    <name evidence="1" type="ORF">K7X08_031217</name>
</gene>
<evidence type="ECO:0000313" key="1">
    <source>
        <dbReference type="EMBL" id="KAJ8562765.1"/>
    </source>
</evidence>
<comment type="caution">
    <text evidence="1">The sequence shown here is derived from an EMBL/GenBank/DDBJ whole genome shotgun (WGS) entry which is preliminary data.</text>
</comment>
<protein>
    <submittedName>
        <fullName evidence="1">Uncharacterized protein</fullName>
    </submittedName>
</protein>